<dbReference type="Proteomes" id="UP000582090">
    <property type="component" value="Unassembled WGS sequence"/>
</dbReference>
<dbReference type="Gene3D" id="2.40.30.170">
    <property type="match status" value="1"/>
</dbReference>
<gene>
    <name evidence="13" type="ORF">GGQ67_003882</name>
</gene>
<evidence type="ECO:0000256" key="8">
    <source>
        <dbReference type="ARBA" id="ARBA00023136"/>
    </source>
</evidence>
<accession>A0A7W6CS54</accession>
<dbReference type="Pfam" id="PF26002">
    <property type="entry name" value="Beta-barrel_AprE"/>
    <property type="match status" value="1"/>
</dbReference>
<dbReference type="RefSeq" id="WP_183901700.1">
    <property type="nucleotide sequence ID" value="NZ_JACIDW010000015.1"/>
</dbReference>
<dbReference type="InterPro" id="IPR058781">
    <property type="entry name" value="HH_AprE-like"/>
</dbReference>
<reference evidence="13 14" key="1">
    <citation type="submission" date="2020-08" db="EMBL/GenBank/DDBJ databases">
        <title>Genomic Encyclopedia of Type Strains, Phase IV (KMG-IV): sequencing the most valuable type-strain genomes for metagenomic binning, comparative biology and taxonomic classification.</title>
        <authorList>
            <person name="Goeker M."/>
        </authorList>
    </citation>
    <scope>NUCLEOTIDE SEQUENCE [LARGE SCALE GENOMIC DNA]</scope>
    <source>
        <strain evidence="13 14">DSM 26575</strain>
    </source>
</reference>
<evidence type="ECO:0000256" key="2">
    <source>
        <dbReference type="ARBA" id="ARBA00009477"/>
    </source>
</evidence>
<evidence type="ECO:0000313" key="13">
    <source>
        <dbReference type="EMBL" id="MBB3966197.1"/>
    </source>
</evidence>
<dbReference type="EMBL" id="JACIDW010000015">
    <property type="protein sequence ID" value="MBB3966197.1"/>
    <property type="molecule type" value="Genomic_DNA"/>
</dbReference>
<feature type="coiled-coil region" evidence="10">
    <location>
        <begin position="156"/>
        <end position="183"/>
    </location>
</feature>
<keyword evidence="6" id="KW-0812">Transmembrane</keyword>
<comment type="subcellular location">
    <subcellularLocation>
        <location evidence="1 9">Cell inner membrane</location>
        <topology evidence="1 9">Single-pass membrane protein</topology>
    </subcellularLocation>
</comment>
<dbReference type="Gene3D" id="2.40.50.100">
    <property type="match status" value="1"/>
</dbReference>
<dbReference type="PANTHER" id="PTHR30386">
    <property type="entry name" value="MEMBRANE FUSION SUBUNIT OF EMRAB-TOLC MULTIDRUG EFFLUX PUMP"/>
    <property type="match status" value="1"/>
</dbReference>
<evidence type="ECO:0000256" key="5">
    <source>
        <dbReference type="ARBA" id="ARBA00022519"/>
    </source>
</evidence>
<dbReference type="GO" id="GO:0005886">
    <property type="term" value="C:plasma membrane"/>
    <property type="evidence" value="ECO:0007669"/>
    <property type="project" value="UniProtKB-SubCell"/>
</dbReference>
<sequence>MKRGANSVGAPIAERAIRRLALLALAAGLVLVGVLGSLAATIRLNGAVIASGTLVVDSYVKPIQHPKGGTVGEIFVRNGDKVEAGQVLLRLDDTQVRATVAIVSRRLRQLAARTARLSAERDGRETFAFSDLVTQAAPEEREMLMQGERRLFDDRRASLDGQVAQLRERIRQLGQQADGLVSQQDGKRQAMQIIGKELASLQPLLKQGIIPATRVYALEREAANLTGELGNLVASAAEVKGKIAETELQIIQLGDDRRSEVSEQLRQAESDTGEYSERLVAAKDDLEHIEIRAPQAGIVHQLSVHAPGAVVQAGASIMEIVPDGDALTPDLRLAPRDIDQVALGQAVVLRLSAFSQRTTMELNGRVERIGANLTTDQRTGESYYSVRVDIGKDEWRRLGALTPVAGMPVEAFIETGERTALAYLAKPFTDQAARAFREE</sequence>
<evidence type="ECO:0000256" key="10">
    <source>
        <dbReference type="SAM" id="Coils"/>
    </source>
</evidence>
<comment type="similarity">
    <text evidence="2 9">Belongs to the membrane fusion protein (MFP) (TC 8.A.1) family.</text>
</comment>
<keyword evidence="14" id="KW-1185">Reference proteome</keyword>
<evidence type="ECO:0000256" key="7">
    <source>
        <dbReference type="ARBA" id="ARBA00022989"/>
    </source>
</evidence>
<keyword evidence="4 9" id="KW-1003">Cell membrane</keyword>
<evidence type="ECO:0000259" key="11">
    <source>
        <dbReference type="Pfam" id="PF25994"/>
    </source>
</evidence>
<dbReference type="InterPro" id="IPR050739">
    <property type="entry name" value="MFP"/>
</dbReference>
<dbReference type="PRINTS" id="PR01490">
    <property type="entry name" value="RTXTOXIND"/>
</dbReference>
<keyword evidence="10" id="KW-0175">Coiled coil</keyword>
<protein>
    <recommendedName>
        <fullName evidence="9">Membrane fusion protein (MFP) family protein</fullName>
    </recommendedName>
</protein>
<proteinExistence type="inferred from homology"/>
<evidence type="ECO:0000256" key="3">
    <source>
        <dbReference type="ARBA" id="ARBA00022448"/>
    </source>
</evidence>
<feature type="domain" description="AprE-like beta-barrel" evidence="12">
    <location>
        <begin position="330"/>
        <end position="416"/>
    </location>
</feature>
<keyword evidence="8" id="KW-0472">Membrane</keyword>
<evidence type="ECO:0000259" key="12">
    <source>
        <dbReference type="Pfam" id="PF26002"/>
    </source>
</evidence>
<dbReference type="InterPro" id="IPR058982">
    <property type="entry name" value="Beta-barrel_AprE"/>
</dbReference>
<dbReference type="NCBIfam" id="TIGR01843">
    <property type="entry name" value="type_I_hlyD"/>
    <property type="match status" value="1"/>
</dbReference>
<keyword evidence="7" id="KW-1133">Transmembrane helix</keyword>
<dbReference type="Pfam" id="PF25994">
    <property type="entry name" value="HH_AprE"/>
    <property type="match status" value="1"/>
</dbReference>
<evidence type="ECO:0000313" key="14">
    <source>
        <dbReference type="Proteomes" id="UP000582090"/>
    </source>
</evidence>
<evidence type="ECO:0000256" key="4">
    <source>
        <dbReference type="ARBA" id="ARBA00022475"/>
    </source>
</evidence>
<evidence type="ECO:0000256" key="9">
    <source>
        <dbReference type="RuleBase" id="RU365093"/>
    </source>
</evidence>
<organism evidence="13 14">
    <name type="scientific">Rhizobium metallidurans</name>
    <dbReference type="NCBI Taxonomy" id="1265931"/>
    <lineage>
        <taxon>Bacteria</taxon>
        <taxon>Pseudomonadati</taxon>
        <taxon>Pseudomonadota</taxon>
        <taxon>Alphaproteobacteria</taxon>
        <taxon>Hyphomicrobiales</taxon>
        <taxon>Rhizobiaceae</taxon>
        <taxon>Rhizobium/Agrobacterium group</taxon>
        <taxon>Rhizobium</taxon>
    </lineage>
</organism>
<feature type="domain" description="AprE-like long alpha-helical hairpin" evidence="11">
    <location>
        <begin position="96"/>
        <end position="284"/>
    </location>
</feature>
<dbReference type="PANTHER" id="PTHR30386:SF17">
    <property type="entry name" value="ALKALINE PROTEASE SECRETION PROTEIN APRE"/>
    <property type="match status" value="1"/>
</dbReference>
<dbReference type="AlphaFoldDB" id="A0A7W6CS54"/>
<evidence type="ECO:0000256" key="1">
    <source>
        <dbReference type="ARBA" id="ARBA00004377"/>
    </source>
</evidence>
<keyword evidence="5 9" id="KW-0997">Cell inner membrane</keyword>
<dbReference type="InterPro" id="IPR010129">
    <property type="entry name" value="T1SS_HlyD"/>
</dbReference>
<dbReference type="GO" id="GO:0015031">
    <property type="term" value="P:protein transport"/>
    <property type="evidence" value="ECO:0007669"/>
    <property type="project" value="InterPro"/>
</dbReference>
<name>A0A7W6CS54_9HYPH</name>
<keyword evidence="3 9" id="KW-0813">Transport</keyword>
<comment type="caution">
    <text evidence="13">The sequence shown here is derived from an EMBL/GenBank/DDBJ whole genome shotgun (WGS) entry which is preliminary data.</text>
</comment>
<evidence type="ECO:0000256" key="6">
    <source>
        <dbReference type="ARBA" id="ARBA00022692"/>
    </source>
</evidence>